<dbReference type="GeneID" id="54357147"/>
<organism evidence="3">
    <name type="scientific">Dissoconium aciculare CBS 342.82</name>
    <dbReference type="NCBI Taxonomy" id="1314786"/>
    <lineage>
        <taxon>Eukaryota</taxon>
        <taxon>Fungi</taxon>
        <taxon>Dikarya</taxon>
        <taxon>Ascomycota</taxon>
        <taxon>Pezizomycotina</taxon>
        <taxon>Dothideomycetes</taxon>
        <taxon>Dothideomycetidae</taxon>
        <taxon>Mycosphaerellales</taxon>
        <taxon>Dissoconiaceae</taxon>
        <taxon>Dissoconium</taxon>
    </lineage>
</organism>
<evidence type="ECO:0000313" key="2">
    <source>
        <dbReference type="Proteomes" id="UP000504637"/>
    </source>
</evidence>
<feature type="signal peptide" evidence="1">
    <location>
        <begin position="1"/>
        <end position="29"/>
    </location>
</feature>
<evidence type="ECO:0000313" key="3">
    <source>
        <dbReference type="RefSeq" id="XP_033454766.1"/>
    </source>
</evidence>
<feature type="chain" id="PRO_5027069596" description="Secreted protein" evidence="1">
    <location>
        <begin position="30"/>
        <end position="110"/>
    </location>
</feature>
<evidence type="ECO:0000256" key="1">
    <source>
        <dbReference type="SAM" id="SignalP"/>
    </source>
</evidence>
<proteinExistence type="predicted"/>
<name>A0A6J3LPB7_9PEZI</name>
<dbReference type="Proteomes" id="UP000504637">
    <property type="component" value="Unplaced"/>
</dbReference>
<sequence length="110" mass="12973">MLRRLRFDLCISRFCILLTLLNLQGPSLLHTFQNLPPIPWLIMTNLYQRTICNERHDIPLRLQRFMLADGLRPSDNRSSDLRLQLSQPREHFADILTNSDEMIPGRCLDE</sequence>
<dbReference type="RefSeq" id="XP_033454766.1">
    <property type="nucleotide sequence ID" value="XM_033599348.1"/>
</dbReference>
<keyword evidence="2" id="KW-1185">Reference proteome</keyword>
<reference evidence="3" key="1">
    <citation type="submission" date="2020-01" db="EMBL/GenBank/DDBJ databases">
        <authorList>
            <consortium name="DOE Joint Genome Institute"/>
            <person name="Haridas S."/>
            <person name="Albert R."/>
            <person name="Binder M."/>
            <person name="Bloem J."/>
            <person name="Labutti K."/>
            <person name="Salamov A."/>
            <person name="Andreopoulos B."/>
            <person name="Baker S.E."/>
            <person name="Barry K."/>
            <person name="Bills G."/>
            <person name="Bluhm B.H."/>
            <person name="Cannon C."/>
            <person name="Castanera R."/>
            <person name="Culley D.E."/>
            <person name="Daum C."/>
            <person name="Ezra D."/>
            <person name="Gonzalez J.B."/>
            <person name="Henrissat B."/>
            <person name="Kuo A."/>
            <person name="Liang C."/>
            <person name="Lipzen A."/>
            <person name="Lutzoni F."/>
            <person name="Magnuson J."/>
            <person name="Mondo S."/>
            <person name="Nolan M."/>
            <person name="Ohm R."/>
            <person name="Pangilinan J."/>
            <person name="Park H.-J."/>
            <person name="Ramirez L."/>
            <person name="Alfaro M."/>
            <person name="Sun H."/>
            <person name="Tritt A."/>
            <person name="Yoshinaga Y."/>
            <person name="Zwiers L.-H."/>
            <person name="Turgeon B.G."/>
            <person name="Goodwin S.B."/>
            <person name="Spatafora J.W."/>
            <person name="Crous P.W."/>
            <person name="Grigoriev I.V."/>
        </authorList>
    </citation>
    <scope>NUCLEOTIDE SEQUENCE</scope>
    <source>
        <strain evidence="3">CBS 342.82</strain>
    </source>
</reference>
<dbReference type="AlphaFoldDB" id="A0A6J3LPB7"/>
<reference evidence="3" key="3">
    <citation type="submission" date="2025-08" db="UniProtKB">
        <authorList>
            <consortium name="RefSeq"/>
        </authorList>
    </citation>
    <scope>IDENTIFICATION</scope>
    <source>
        <strain evidence="3">CBS 342.82</strain>
    </source>
</reference>
<protein>
    <recommendedName>
        <fullName evidence="4">Secreted protein</fullName>
    </recommendedName>
</protein>
<evidence type="ECO:0008006" key="4">
    <source>
        <dbReference type="Google" id="ProtNLM"/>
    </source>
</evidence>
<gene>
    <name evidence="3" type="ORF">K489DRAFT_168300</name>
</gene>
<keyword evidence="1" id="KW-0732">Signal</keyword>
<accession>A0A6J3LPB7</accession>
<reference evidence="3" key="2">
    <citation type="submission" date="2020-04" db="EMBL/GenBank/DDBJ databases">
        <authorList>
            <consortium name="NCBI Genome Project"/>
        </authorList>
    </citation>
    <scope>NUCLEOTIDE SEQUENCE</scope>
    <source>
        <strain evidence="3">CBS 342.82</strain>
    </source>
</reference>